<reference evidence="2" key="1">
    <citation type="submission" date="2018-05" db="EMBL/GenBank/DDBJ databases">
        <authorList>
            <person name="Lanie J.A."/>
            <person name="Ng W.-L."/>
            <person name="Kazmierczak K.M."/>
            <person name="Andrzejewski T.M."/>
            <person name="Davidsen T.M."/>
            <person name="Wayne K.J."/>
            <person name="Tettelin H."/>
            <person name="Glass J.I."/>
            <person name="Rusch D."/>
            <person name="Podicherti R."/>
            <person name="Tsui H.-C.T."/>
            <person name="Winkler M.E."/>
        </authorList>
    </citation>
    <scope>NUCLEOTIDE SEQUENCE</scope>
</reference>
<dbReference type="EMBL" id="UINC01196329">
    <property type="protein sequence ID" value="SVE13286.1"/>
    <property type="molecule type" value="Genomic_DNA"/>
</dbReference>
<proteinExistence type="predicted"/>
<name>A0A383AZE2_9ZZZZ</name>
<feature type="compositionally biased region" description="Pro residues" evidence="1">
    <location>
        <begin position="1"/>
        <end position="48"/>
    </location>
</feature>
<gene>
    <name evidence="2" type="ORF">METZ01_LOCUS466140</name>
</gene>
<sequence>MPPTDMPPMDMPPTDMPPMDMPPTDMPPTDMPPMDMPPMGDPNMPPPTGMSSLGDHCGAIQAKNEKKKMRKEVKCLRRALHEHKPTVKLRQTKDGLGAYGCGVKKTGSKTAQIACLRSLLDAPSGKPGMAPGTN</sequence>
<protein>
    <submittedName>
        <fullName evidence="2">Uncharacterized protein</fullName>
    </submittedName>
</protein>
<feature type="region of interest" description="Disordered" evidence="1">
    <location>
        <begin position="1"/>
        <end position="56"/>
    </location>
</feature>
<dbReference type="AlphaFoldDB" id="A0A383AZE2"/>
<organism evidence="2">
    <name type="scientific">marine metagenome</name>
    <dbReference type="NCBI Taxonomy" id="408172"/>
    <lineage>
        <taxon>unclassified sequences</taxon>
        <taxon>metagenomes</taxon>
        <taxon>ecological metagenomes</taxon>
    </lineage>
</organism>
<evidence type="ECO:0000313" key="2">
    <source>
        <dbReference type="EMBL" id="SVE13286.1"/>
    </source>
</evidence>
<evidence type="ECO:0000256" key="1">
    <source>
        <dbReference type="SAM" id="MobiDB-lite"/>
    </source>
</evidence>
<accession>A0A383AZE2</accession>